<organism evidence="1 2">
    <name type="scientific">Halobacteriovorax vibrionivorans</name>
    <dbReference type="NCBI Taxonomy" id="2152716"/>
    <lineage>
        <taxon>Bacteria</taxon>
        <taxon>Pseudomonadati</taxon>
        <taxon>Bdellovibrionota</taxon>
        <taxon>Bacteriovoracia</taxon>
        <taxon>Bacteriovoracales</taxon>
        <taxon>Halobacteriovoraceae</taxon>
        <taxon>Halobacteriovorax</taxon>
    </lineage>
</organism>
<accession>A0ABY0IBP8</accession>
<name>A0ABY0IBP8_9BACT</name>
<dbReference type="EMBL" id="QDKL01000004">
    <property type="protein sequence ID" value="RZF20398.1"/>
    <property type="molecule type" value="Genomic_DNA"/>
</dbReference>
<protein>
    <recommendedName>
        <fullName evidence="3">Lysine-specific metallo-endopeptidase domain-containing protein</fullName>
    </recommendedName>
</protein>
<sequence>MKNFFMALFTFCIIPTTYANDAVKSYCKSVSFSKDDSIYNEIAKFKADMANAKEVAAVADEALSNLIAKKSPVVTSWIKRRKLDVNDPVNVARQWRLYYVDNIVLSSGTFSERPKVIQKLVDSEMSEVFSNLYTKEKKSLLKKSFDIAKRDAINVLKLLIGKDEAFKEIKERIEKISIFTPEKVIGTKVEKAPRDFLEWGFAYDPNSNQINVGLDGLNFAYPKYQASLVSLMAHEIAHSFDSCRFSGFYKNKNPFTSIQSCLRNTSSVGAKKRDDSQLAFLVQNNIIKKEVAQNLLANPTCNRSLYPLPGKQRDQLDEIFADWFSAEVVALSGIDLKNLRSELCLEKDLSKGSSYISNEKRLAGIYLTQPTIAKKTSGFLGLLGGKDTGFKYCSN</sequence>
<keyword evidence="2" id="KW-1185">Reference proteome</keyword>
<comment type="caution">
    <text evidence="1">The sequence shown here is derived from an EMBL/GenBank/DDBJ whole genome shotgun (WGS) entry which is preliminary data.</text>
</comment>
<evidence type="ECO:0000313" key="2">
    <source>
        <dbReference type="Proteomes" id="UP000443582"/>
    </source>
</evidence>
<gene>
    <name evidence="1" type="ORF">DAY19_14645</name>
</gene>
<reference evidence="2" key="1">
    <citation type="journal article" date="2019" name="Int. J. Syst. Evol. Microbiol.">
        <title>Halobacteriovorax valvorus sp. nov., a novel prokaryotic predator isolated from coastal seawater of China.</title>
        <authorList>
            <person name="Chen M.-X."/>
        </authorList>
    </citation>
    <scope>NUCLEOTIDE SEQUENCE [LARGE SCALE GENOMIC DNA]</scope>
    <source>
        <strain evidence="2">BL9</strain>
    </source>
</reference>
<dbReference type="Proteomes" id="UP000443582">
    <property type="component" value="Unassembled WGS sequence"/>
</dbReference>
<evidence type="ECO:0008006" key="3">
    <source>
        <dbReference type="Google" id="ProtNLM"/>
    </source>
</evidence>
<proteinExistence type="predicted"/>
<dbReference type="RefSeq" id="WP_115363832.1">
    <property type="nucleotide sequence ID" value="NZ_QDKL01000004.1"/>
</dbReference>
<evidence type="ECO:0000313" key="1">
    <source>
        <dbReference type="EMBL" id="RZF20398.1"/>
    </source>
</evidence>